<proteinExistence type="predicted"/>
<evidence type="ECO:0000259" key="1">
    <source>
        <dbReference type="Pfam" id="PF26490"/>
    </source>
</evidence>
<gene>
    <name evidence="2" type="ORF">ACFQJ4_06810</name>
</gene>
<sequence>MTLSPEELGDVLETHLMGEGLYVTNCERHEGAIHVGYESPAVGESVPRGQVGTLLRTLLDLAGIETEGRDLAGIPEVGEWEPEDVEVWVFEDADADDRVTKGHYEVREGWFRALERDDLSETDFSTLVLSTLE</sequence>
<reference evidence="2 3" key="1">
    <citation type="journal article" date="2019" name="Int. J. Syst. Evol. Microbiol.">
        <title>The Global Catalogue of Microorganisms (GCM) 10K type strain sequencing project: providing services to taxonomists for standard genome sequencing and annotation.</title>
        <authorList>
            <consortium name="The Broad Institute Genomics Platform"/>
            <consortium name="The Broad Institute Genome Sequencing Center for Infectious Disease"/>
            <person name="Wu L."/>
            <person name="Ma J."/>
        </authorList>
    </citation>
    <scope>NUCLEOTIDE SEQUENCE [LARGE SCALE GENOMIC DNA]</scope>
    <source>
        <strain evidence="2 3">DT85</strain>
    </source>
</reference>
<dbReference type="AlphaFoldDB" id="A0ABD5ZNQ0"/>
<feature type="domain" description="DUF8159" evidence="1">
    <location>
        <begin position="5"/>
        <end position="71"/>
    </location>
</feature>
<dbReference type="InterPro" id="IPR058473">
    <property type="entry name" value="DUF8159"/>
</dbReference>
<keyword evidence="3" id="KW-1185">Reference proteome</keyword>
<dbReference type="Pfam" id="PF26490">
    <property type="entry name" value="DUF8159"/>
    <property type="match status" value="2"/>
</dbReference>
<organism evidence="2 3">
    <name type="scientific">Halosegnis marinus</name>
    <dbReference type="NCBI Taxonomy" id="3034023"/>
    <lineage>
        <taxon>Archaea</taxon>
        <taxon>Methanobacteriati</taxon>
        <taxon>Methanobacteriota</taxon>
        <taxon>Stenosarchaea group</taxon>
        <taxon>Halobacteria</taxon>
        <taxon>Halobacteriales</taxon>
        <taxon>Natronomonadaceae</taxon>
        <taxon>Halosegnis</taxon>
    </lineage>
</organism>
<dbReference type="GeneID" id="79266705"/>
<name>A0ABD5ZNQ0_9EURY</name>
<evidence type="ECO:0000313" key="3">
    <source>
        <dbReference type="Proteomes" id="UP001596398"/>
    </source>
</evidence>
<feature type="domain" description="DUF8159" evidence="1">
    <location>
        <begin position="75"/>
        <end position="133"/>
    </location>
</feature>
<dbReference type="EMBL" id="JBHTAP010000001">
    <property type="protein sequence ID" value="MFC7235026.1"/>
    <property type="molecule type" value="Genomic_DNA"/>
</dbReference>
<dbReference type="Proteomes" id="UP001596398">
    <property type="component" value="Unassembled WGS sequence"/>
</dbReference>
<accession>A0ABD5ZNQ0</accession>
<evidence type="ECO:0000313" key="2">
    <source>
        <dbReference type="EMBL" id="MFC7235026.1"/>
    </source>
</evidence>
<protein>
    <recommendedName>
        <fullName evidence="1">DUF8159 domain-containing protein</fullName>
    </recommendedName>
</protein>
<dbReference type="RefSeq" id="WP_276236048.1">
    <property type="nucleotide sequence ID" value="NZ_CP119802.1"/>
</dbReference>
<comment type="caution">
    <text evidence="2">The sequence shown here is derived from an EMBL/GenBank/DDBJ whole genome shotgun (WGS) entry which is preliminary data.</text>
</comment>